<dbReference type="Proteomes" id="UP000887097">
    <property type="component" value="Unassembled WGS sequence"/>
</dbReference>
<dbReference type="Proteomes" id="UP000182257">
    <property type="component" value="Unassembled WGS sequence"/>
</dbReference>
<reference evidence="3 4" key="1">
    <citation type="submission" date="2016-10" db="EMBL/GenBank/DDBJ databases">
        <authorList>
            <person name="de Groot N.N."/>
        </authorList>
    </citation>
    <scope>NUCLEOTIDE SEQUENCE [LARGE SCALE GENOMIC DNA]</scope>
    <source>
        <strain evidence="3 4">D31d</strain>
    </source>
</reference>
<sequence length="251" mass="29551">MTTINNILGTFAPITLEQMSSVKLMNRTDTKFVTNMAKLRLLLQMAQADYDVQEIDGERNPEYDTTYFDTYNFDMYNQHQWNHTNRQKIRFRTYCVSGLQFMEVKTKNNHGRTKKKRIEVSHMDVTEQQCRLFLGRHLRYDVDTLQPALNNHFRRITLVNKAKTERLTIDQQLCFHNLISGVNKQMDNLVIIELKRDGLIYSPILHMLRQLRIHPHGFSKYSIGSALTNPQLQVNRFKCKLIEIGKLVNNS</sequence>
<reference evidence="2" key="2">
    <citation type="submission" date="2021-08" db="EMBL/GenBank/DDBJ databases">
        <title>Prevotella lacticifex sp. nov., isolated from rumen of cow.</title>
        <authorList>
            <person name="Shinkai T."/>
            <person name="Ikeyama N."/>
            <person name="Kumagai M."/>
            <person name="Ohmori H."/>
            <person name="Sakamoto M."/>
            <person name="Ohkuma M."/>
            <person name="Mitsumori M."/>
        </authorList>
    </citation>
    <scope>NUCLEOTIDE SEQUENCE</scope>
    <source>
        <strain evidence="2">JCM 8259</strain>
    </source>
</reference>
<gene>
    <name evidence="2" type="ORF">PRMUPPPA20_07760</name>
    <name evidence="3" type="ORF">SAMN05216462_2744</name>
</gene>
<dbReference type="Gene3D" id="3.20.100.30">
    <property type="entry name" value="VTC, catalytic tunnel domain"/>
    <property type="match status" value="1"/>
</dbReference>
<evidence type="ECO:0000313" key="3">
    <source>
        <dbReference type="EMBL" id="SEA83085.1"/>
    </source>
</evidence>
<dbReference type="GO" id="GO:0006799">
    <property type="term" value="P:polyphosphate biosynthetic process"/>
    <property type="evidence" value="ECO:0007669"/>
    <property type="project" value="UniProtKB-ARBA"/>
</dbReference>
<dbReference type="InterPro" id="IPR018966">
    <property type="entry name" value="VTC_domain"/>
</dbReference>
<dbReference type="CDD" id="cd07750">
    <property type="entry name" value="PolyPPase_VTC_like"/>
    <property type="match status" value="1"/>
</dbReference>
<dbReference type="Pfam" id="PF09359">
    <property type="entry name" value="VTC"/>
    <property type="match status" value="1"/>
</dbReference>
<dbReference type="OMA" id="RVDRKYV"/>
<dbReference type="OrthoDB" id="148766at2"/>
<organism evidence="3 4">
    <name type="scientific">Xylanibacter ruminicola</name>
    <name type="common">Prevotella ruminicola</name>
    <dbReference type="NCBI Taxonomy" id="839"/>
    <lineage>
        <taxon>Bacteria</taxon>
        <taxon>Pseudomonadati</taxon>
        <taxon>Bacteroidota</taxon>
        <taxon>Bacteroidia</taxon>
        <taxon>Bacteroidales</taxon>
        <taxon>Prevotellaceae</taxon>
        <taxon>Xylanibacter</taxon>
    </lineage>
</organism>
<dbReference type="EMBL" id="FNRF01000005">
    <property type="protein sequence ID" value="SEA83085.1"/>
    <property type="molecule type" value="Genomic_DNA"/>
</dbReference>
<protein>
    <submittedName>
        <fullName evidence="3">VTC domain-containing protein</fullName>
    </submittedName>
</protein>
<dbReference type="GeneID" id="31499814"/>
<proteinExistence type="predicted"/>
<evidence type="ECO:0000313" key="2">
    <source>
        <dbReference type="EMBL" id="GJG32667.1"/>
    </source>
</evidence>
<evidence type="ECO:0000313" key="4">
    <source>
        <dbReference type="Proteomes" id="UP000182257"/>
    </source>
</evidence>
<evidence type="ECO:0000259" key="1">
    <source>
        <dbReference type="Pfam" id="PF09359"/>
    </source>
</evidence>
<dbReference type="InterPro" id="IPR042267">
    <property type="entry name" value="VTC_sf"/>
</dbReference>
<dbReference type="AlphaFoldDB" id="A0A1H4EDG4"/>
<name>A0A1H4EDG4_XYLRU</name>
<dbReference type="RefSeq" id="WP_013064521.1">
    <property type="nucleotide sequence ID" value="NZ_BPTT01000001.1"/>
</dbReference>
<accession>A0A1H4EDG4</accession>
<dbReference type="EMBL" id="BPTT01000001">
    <property type="protein sequence ID" value="GJG32667.1"/>
    <property type="molecule type" value="Genomic_DNA"/>
</dbReference>
<feature type="domain" description="VTC" evidence="1">
    <location>
        <begin position="26"/>
        <end position="227"/>
    </location>
</feature>